<dbReference type="Pfam" id="PF01185">
    <property type="entry name" value="Hydrophobin"/>
    <property type="match status" value="1"/>
</dbReference>
<organism evidence="7 8">
    <name type="scientific">Lentinus brumalis</name>
    <dbReference type="NCBI Taxonomy" id="2498619"/>
    <lineage>
        <taxon>Eukaryota</taxon>
        <taxon>Fungi</taxon>
        <taxon>Dikarya</taxon>
        <taxon>Basidiomycota</taxon>
        <taxon>Agaricomycotina</taxon>
        <taxon>Agaricomycetes</taxon>
        <taxon>Polyporales</taxon>
        <taxon>Polyporaceae</taxon>
        <taxon>Lentinus</taxon>
    </lineage>
</organism>
<sequence length="117" mass="11452">MMFTRTAALALAALTALAVATPALVSRGDGGGGSSSCSTGDLQCCNSMKNASDPSIASLTGLLGILFGPITGQVGLDCSPISVIPIASGNACKAQAVCCTNNAYGSLISLGCLPIEL</sequence>
<keyword evidence="8" id="KW-1185">Reference proteome</keyword>
<dbReference type="GO" id="GO:0009277">
    <property type="term" value="C:fungal-type cell wall"/>
    <property type="evidence" value="ECO:0007669"/>
    <property type="project" value="InterPro"/>
</dbReference>
<protein>
    <recommendedName>
        <fullName evidence="6">Hydrophobin</fullName>
    </recommendedName>
</protein>
<dbReference type="SMART" id="SM00075">
    <property type="entry name" value="HYDRO"/>
    <property type="match status" value="1"/>
</dbReference>
<dbReference type="EMBL" id="KZ857426">
    <property type="protein sequence ID" value="RDX46556.1"/>
    <property type="molecule type" value="Genomic_DNA"/>
</dbReference>
<keyword evidence="3 6" id="KW-0134">Cell wall</keyword>
<name>A0A371D1Y6_9APHY</name>
<accession>A0A371D1Y6</accession>
<dbReference type="GO" id="GO:0005199">
    <property type="term" value="F:structural constituent of cell wall"/>
    <property type="evidence" value="ECO:0007669"/>
    <property type="project" value="InterPro"/>
</dbReference>
<evidence type="ECO:0000256" key="2">
    <source>
        <dbReference type="ARBA" id="ARBA00010446"/>
    </source>
</evidence>
<keyword evidence="5 6" id="KW-1015">Disulfide bond</keyword>
<dbReference type="InterPro" id="IPR001338">
    <property type="entry name" value="Class_I_Hydrophobin"/>
</dbReference>
<dbReference type="Proteomes" id="UP000256964">
    <property type="component" value="Unassembled WGS sequence"/>
</dbReference>
<evidence type="ECO:0000313" key="8">
    <source>
        <dbReference type="Proteomes" id="UP000256964"/>
    </source>
</evidence>
<evidence type="ECO:0000256" key="3">
    <source>
        <dbReference type="ARBA" id="ARBA00022512"/>
    </source>
</evidence>
<evidence type="ECO:0000313" key="7">
    <source>
        <dbReference type="EMBL" id="RDX46556.1"/>
    </source>
</evidence>
<comment type="similarity">
    <text evidence="2 6">Belongs to the fungal hydrophobin family.</text>
</comment>
<proteinExistence type="inferred from homology"/>
<evidence type="ECO:0000256" key="1">
    <source>
        <dbReference type="ARBA" id="ARBA00004191"/>
    </source>
</evidence>
<evidence type="ECO:0000256" key="4">
    <source>
        <dbReference type="ARBA" id="ARBA00022525"/>
    </source>
</evidence>
<reference evidence="7 8" key="1">
    <citation type="journal article" date="2018" name="Biotechnol. Biofuels">
        <title>Integrative visual omics of the white-rot fungus Polyporus brumalis exposes the biotechnological potential of its oxidative enzymes for delignifying raw plant biomass.</title>
        <authorList>
            <person name="Miyauchi S."/>
            <person name="Rancon A."/>
            <person name="Drula E."/>
            <person name="Hage H."/>
            <person name="Chaduli D."/>
            <person name="Favel A."/>
            <person name="Grisel S."/>
            <person name="Henrissat B."/>
            <person name="Herpoel-Gimbert I."/>
            <person name="Ruiz-Duenas F.J."/>
            <person name="Chevret D."/>
            <person name="Hainaut M."/>
            <person name="Lin J."/>
            <person name="Wang M."/>
            <person name="Pangilinan J."/>
            <person name="Lipzen A."/>
            <person name="Lesage-Meessen L."/>
            <person name="Navarro D."/>
            <person name="Riley R."/>
            <person name="Grigoriev I.V."/>
            <person name="Zhou S."/>
            <person name="Raouche S."/>
            <person name="Rosso M.N."/>
        </authorList>
    </citation>
    <scope>NUCLEOTIDE SEQUENCE [LARGE SCALE GENOMIC DNA]</scope>
    <source>
        <strain evidence="7 8">BRFM 1820</strain>
    </source>
</reference>
<dbReference type="OrthoDB" id="4225815at2759"/>
<dbReference type="STRING" id="139420.A0A371D1Y6"/>
<evidence type="ECO:0000256" key="6">
    <source>
        <dbReference type="RuleBase" id="RU365009"/>
    </source>
</evidence>
<feature type="signal peptide" evidence="6">
    <location>
        <begin position="1"/>
        <end position="20"/>
    </location>
</feature>
<dbReference type="AlphaFoldDB" id="A0A371D1Y6"/>
<feature type="chain" id="PRO_5016481310" description="Hydrophobin" evidence="6">
    <location>
        <begin position="21"/>
        <end position="117"/>
    </location>
</feature>
<keyword evidence="6" id="KW-0732">Signal</keyword>
<gene>
    <name evidence="7" type="ORF">OH76DRAFT_1558379</name>
</gene>
<dbReference type="CDD" id="cd23507">
    <property type="entry name" value="hydrophobin_I"/>
    <property type="match status" value="1"/>
</dbReference>
<evidence type="ECO:0000256" key="5">
    <source>
        <dbReference type="ARBA" id="ARBA00023157"/>
    </source>
</evidence>
<comment type="subcellular location">
    <subcellularLocation>
        <location evidence="1 6">Secreted</location>
        <location evidence="1 6">Cell wall</location>
    </subcellularLocation>
</comment>
<keyword evidence="4 6" id="KW-0964">Secreted</keyword>